<dbReference type="Pfam" id="PF11716">
    <property type="entry name" value="MDMPI_N"/>
    <property type="match status" value="1"/>
</dbReference>
<dbReference type="InterPro" id="IPR017520">
    <property type="entry name" value="CHP03086"/>
</dbReference>
<sequence length="198" mass="21539">MVEHESTSNPRDEHRAIAGRFTALVVATPAEAWDDPSPVPEWRARDVVAHLVDWLPAFLDAGAGVRLPPGPSVDDDPVGAWEVHCAGVQALLDDPTCHDRLLTNPHIGELPLDDAIDRFYTSDVFLHTWDLARATGQEPALDPVRCAAMLAGMEPMDDLLRSSGQYGPRVAVAPDADPESRLVAFIGRDPAWTPRSGR</sequence>
<dbReference type="OrthoDB" id="5185819at2"/>
<evidence type="ECO:0000259" key="1">
    <source>
        <dbReference type="Pfam" id="PF11716"/>
    </source>
</evidence>
<dbReference type="NCBIfam" id="TIGR03086">
    <property type="entry name" value="TIGR03086 family metal-binding protein"/>
    <property type="match status" value="1"/>
</dbReference>
<dbReference type="SUPFAM" id="SSF109854">
    <property type="entry name" value="DinB/YfiT-like putative metalloenzymes"/>
    <property type="match status" value="1"/>
</dbReference>
<dbReference type="AlphaFoldDB" id="A0A3N0GJV2"/>
<dbReference type="RefSeq" id="WP_123224492.1">
    <property type="nucleotide sequence ID" value="NZ_RJSF01000044.1"/>
</dbReference>
<dbReference type="InterPro" id="IPR017517">
    <property type="entry name" value="Maleyloyr_isom"/>
</dbReference>
<dbReference type="NCBIfam" id="TIGR03083">
    <property type="entry name" value="maleylpyruvate isomerase family mycothiol-dependent enzyme"/>
    <property type="match status" value="1"/>
</dbReference>
<comment type="caution">
    <text evidence="2">The sequence shown here is derived from an EMBL/GenBank/DDBJ whole genome shotgun (WGS) entry which is preliminary data.</text>
</comment>
<dbReference type="GO" id="GO:0046872">
    <property type="term" value="F:metal ion binding"/>
    <property type="evidence" value="ECO:0007669"/>
    <property type="project" value="InterPro"/>
</dbReference>
<dbReference type="Proteomes" id="UP000279994">
    <property type="component" value="Unassembled WGS sequence"/>
</dbReference>
<organism evidence="2 3">
    <name type="scientific">Nocardioides pocheonensis</name>
    <dbReference type="NCBI Taxonomy" id="661485"/>
    <lineage>
        <taxon>Bacteria</taxon>
        <taxon>Bacillati</taxon>
        <taxon>Actinomycetota</taxon>
        <taxon>Actinomycetes</taxon>
        <taxon>Propionibacteriales</taxon>
        <taxon>Nocardioidaceae</taxon>
        <taxon>Nocardioides</taxon>
    </lineage>
</organism>
<dbReference type="InterPro" id="IPR034660">
    <property type="entry name" value="DinB/YfiT-like"/>
</dbReference>
<gene>
    <name evidence="2" type="ORF">EFL26_19265</name>
</gene>
<evidence type="ECO:0000313" key="3">
    <source>
        <dbReference type="Proteomes" id="UP000279994"/>
    </source>
</evidence>
<accession>A0A3N0GJV2</accession>
<protein>
    <submittedName>
        <fullName evidence="2">TIGR03086 family protein</fullName>
    </submittedName>
</protein>
<dbReference type="EMBL" id="RJSF01000044">
    <property type="protein sequence ID" value="RNM12729.1"/>
    <property type="molecule type" value="Genomic_DNA"/>
</dbReference>
<dbReference type="Gene3D" id="1.20.120.450">
    <property type="entry name" value="dinb family like domain"/>
    <property type="match status" value="1"/>
</dbReference>
<evidence type="ECO:0000313" key="2">
    <source>
        <dbReference type="EMBL" id="RNM12729.1"/>
    </source>
</evidence>
<feature type="domain" description="Mycothiol-dependent maleylpyruvate isomerase metal-binding" evidence="1">
    <location>
        <begin position="15"/>
        <end position="64"/>
    </location>
</feature>
<reference evidence="2 3" key="1">
    <citation type="submission" date="2018-11" db="EMBL/GenBank/DDBJ databases">
        <authorList>
            <person name="Li F."/>
        </authorList>
    </citation>
    <scope>NUCLEOTIDE SEQUENCE [LARGE SCALE GENOMIC DNA]</scope>
    <source>
        <strain evidence="2 3">Gsoil 818</strain>
    </source>
</reference>
<proteinExistence type="predicted"/>
<dbReference type="InterPro" id="IPR024344">
    <property type="entry name" value="MDMPI_metal-binding"/>
</dbReference>
<name>A0A3N0GJV2_9ACTN</name>
<keyword evidence="3" id="KW-1185">Reference proteome</keyword>